<keyword evidence="1" id="KW-0732">Signal</keyword>
<dbReference type="AlphaFoldDB" id="A0AAU7VRN8"/>
<evidence type="ECO:0000313" key="2">
    <source>
        <dbReference type="EMBL" id="XBX76751.1"/>
    </source>
</evidence>
<evidence type="ECO:0008006" key="3">
    <source>
        <dbReference type="Google" id="ProtNLM"/>
    </source>
</evidence>
<reference evidence="2" key="1">
    <citation type="submission" date="2024-06" db="EMBL/GenBank/DDBJ databases">
        <title>Draft genome sequence of Microbacterium sp. strain A8/3-1, isolated from Oxytropis tragacanthoides Fisch. ex DC. Root nodules in the Altai region of Russia.</title>
        <authorList>
            <person name="Sazanova A."/>
            <person name="Guro P."/>
            <person name="Kuznetsova I."/>
            <person name="Belimov A."/>
            <person name="Safronova V."/>
        </authorList>
    </citation>
    <scope>NUCLEOTIDE SEQUENCE</scope>
    <source>
        <strain evidence="2">A8/3-1</strain>
    </source>
</reference>
<dbReference type="EMBL" id="CP158357">
    <property type="protein sequence ID" value="XBX76751.1"/>
    <property type="molecule type" value="Genomic_DNA"/>
</dbReference>
<proteinExistence type="predicted"/>
<accession>A0AAU7VRN8</accession>
<feature type="signal peptide" evidence="1">
    <location>
        <begin position="1"/>
        <end position="29"/>
    </location>
</feature>
<name>A0AAU7VRN8_9MICO</name>
<sequence length="212" mass="22154">MRNGIVITLASAMLAAAVLLVAHPTGAVAADGISLSRDGESWTAELPAPLFSDQVRWVPGDSRTEDVLVRNDSGDAARMHIDLVSGADDELLRLGDLEIATRIDGGEWTSANGPGVQELSDAGIDAGGVRTVEVRVSLPWSSPNLTQEMSLDFDLRVTLVGSDTPDESILSATGGKPDPPLIGSALVAITGGALLLASRRRRSAIIQEQGHE</sequence>
<organism evidence="2">
    <name type="scientific">Microbacterium sp. A8/3-1</name>
    <dbReference type="NCBI Taxonomy" id="3160749"/>
    <lineage>
        <taxon>Bacteria</taxon>
        <taxon>Bacillati</taxon>
        <taxon>Actinomycetota</taxon>
        <taxon>Actinomycetes</taxon>
        <taxon>Micrococcales</taxon>
        <taxon>Microbacteriaceae</taxon>
        <taxon>Microbacterium</taxon>
    </lineage>
</organism>
<feature type="chain" id="PRO_5043851571" description="Gram-positive cocci surface proteins LPxTG domain-containing protein" evidence="1">
    <location>
        <begin position="30"/>
        <end position="212"/>
    </location>
</feature>
<gene>
    <name evidence="2" type="ORF">ABS642_12610</name>
</gene>
<dbReference type="RefSeq" id="WP_350350343.1">
    <property type="nucleotide sequence ID" value="NZ_CP158357.1"/>
</dbReference>
<evidence type="ECO:0000256" key="1">
    <source>
        <dbReference type="SAM" id="SignalP"/>
    </source>
</evidence>
<protein>
    <recommendedName>
        <fullName evidence="3">Gram-positive cocci surface proteins LPxTG domain-containing protein</fullName>
    </recommendedName>
</protein>